<accession>A0A5N6UD53</accession>
<dbReference type="AlphaFoldDB" id="A0A5N6UD53"/>
<evidence type="ECO:0000313" key="1">
    <source>
        <dbReference type="EMBL" id="KAE8156527.1"/>
    </source>
</evidence>
<organism evidence="1 2">
    <name type="scientific">Aspergillus tamarii</name>
    <dbReference type="NCBI Taxonomy" id="41984"/>
    <lineage>
        <taxon>Eukaryota</taxon>
        <taxon>Fungi</taxon>
        <taxon>Dikarya</taxon>
        <taxon>Ascomycota</taxon>
        <taxon>Pezizomycotina</taxon>
        <taxon>Eurotiomycetes</taxon>
        <taxon>Eurotiomycetidae</taxon>
        <taxon>Eurotiales</taxon>
        <taxon>Aspergillaceae</taxon>
        <taxon>Aspergillus</taxon>
        <taxon>Aspergillus subgen. Circumdati</taxon>
    </lineage>
</organism>
<reference evidence="1 2" key="1">
    <citation type="submission" date="2019-04" db="EMBL/GenBank/DDBJ databases">
        <title>Friends and foes A comparative genomics study of 23 Aspergillus species from section Flavi.</title>
        <authorList>
            <consortium name="DOE Joint Genome Institute"/>
            <person name="Kjaerbolling I."/>
            <person name="Vesth T."/>
            <person name="Frisvad J.C."/>
            <person name="Nybo J.L."/>
            <person name="Theobald S."/>
            <person name="Kildgaard S."/>
            <person name="Isbrandt T."/>
            <person name="Kuo A."/>
            <person name="Sato A."/>
            <person name="Lyhne E.K."/>
            <person name="Kogle M.E."/>
            <person name="Wiebenga A."/>
            <person name="Kun R.S."/>
            <person name="Lubbers R.J."/>
            <person name="Makela M.R."/>
            <person name="Barry K."/>
            <person name="Chovatia M."/>
            <person name="Clum A."/>
            <person name="Daum C."/>
            <person name="Haridas S."/>
            <person name="He G."/>
            <person name="LaButti K."/>
            <person name="Lipzen A."/>
            <person name="Mondo S."/>
            <person name="Riley R."/>
            <person name="Salamov A."/>
            <person name="Simmons B.A."/>
            <person name="Magnuson J.K."/>
            <person name="Henrissat B."/>
            <person name="Mortensen U.H."/>
            <person name="Larsen T.O."/>
            <person name="Devries R.P."/>
            <person name="Grigoriev I.V."/>
            <person name="Machida M."/>
            <person name="Baker S.E."/>
            <person name="Andersen M.R."/>
        </authorList>
    </citation>
    <scope>NUCLEOTIDE SEQUENCE [LARGE SCALE GENOMIC DNA]</scope>
    <source>
        <strain evidence="1 2">CBS 117626</strain>
    </source>
</reference>
<evidence type="ECO:0000313" key="2">
    <source>
        <dbReference type="Proteomes" id="UP000326950"/>
    </source>
</evidence>
<proteinExistence type="predicted"/>
<protein>
    <submittedName>
        <fullName evidence="1">Uncharacterized protein</fullName>
    </submittedName>
</protein>
<gene>
    <name evidence="1" type="ORF">BDV40DRAFT_280794</name>
</gene>
<name>A0A5N6UD53_ASPTM</name>
<dbReference type="EMBL" id="ML738757">
    <property type="protein sequence ID" value="KAE8156527.1"/>
    <property type="molecule type" value="Genomic_DNA"/>
</dbReference>
<dbReference type="Proteomes" id="UP000326950">
    <property type="component" value="Unassembled WGS sequence"/>
</dbReference>
<sequence>MILSPNTHCQLSCSKMLPTEPQLETKFRDTVPNFFQVSPVSNAKDSLKDYLEKQKKLTKGTIYRHRRCRLFGSPSCR</sequence>
<keyword evidence="2" id="KW-1185">Reference proteome</keyword>